<dbReference type="Proteomes" id="UP000719267">
    <property type="component" value="Unassembled WGS sequence"/>
</dbReference>
<evidence type="ECO:0000313" key="2">
    <source>
        <dbReference type="Proteomes" id="UP000719267"/>
    </source>
</evidence>
<evidence type="ECO:0000313" key="1">
    <source>
        <dbReference type="EMBL" id="MBW2963007.1"/>
    </source>
</evidence>
<name>A0ABS6W567_9FLAO</name>
<organism evidence="1 2">
    <name type="scientific">Mesonia aestuariivivens</name>
    <dbReference type="NCBI Taxonomy" id="2796128"/>
    <lineage>
        <taxon>Bacteria</taxon>
        <taxon>Pseudomonadati</taxon>
        <taxon>Bacteroidota</taxon>
        <taxon>Flavobacteriia</taxon>
        <taxon>Flavobacteriales</taxon>
        <taxon>Flavobacteriaceae</taxon>
        <taxon>Mesonia</taxon>
    </lineage>
</organism>
<proteinExistence type="predicted"/>
<dbReference type="InterPro" id="IPR024476">
    <property type="entry name" value="DUF3861"/>
</dbReference>
<dbReference type="Pfam" id="PF12977">
    <property type="entry name" value="DUF3861"/>
    <property type="match status" value="1"/>
</dbReference>
<gene>
    <name evidence="1" type="ORF">KW502_14555</name>
</gene>
<comment type="caution">
    <text evidence="1">The sequence shown here is derived from an EMBL/GenBank/DDBJ whole genome shotgun (WGS) entry which is preliminary data.</text>
</comment>
<reference evidence="1 2" key="1">
    <citation type="submission" date="2021-07" db="EMBL/GenBank/DDBJ databases">
        <title>Mesonia aestuariivivens sp. nov., isolated from a tidal flat.</title>
        <authorList>
            <person name="Kim Y.-O."/>
            <person name="Yoon J.-H."/>
        </authorList>
    </citation>
    <scope>NUCLEOTIDE SEQUENCE [LARGE SCALE GENOMIC DNA]</scope>
    <source>
        <strain evidence="1 2">JHPTF-M18</strain>
    </source>
</reference>
<keyword evidence="2" id="KW-1185">Reference proteome</keyword>
<accession>A0ABS6W567</accession>
<dbReference type="EMBL" id="JAHWDF010000025">
    <property type="protein sequence ID" value="MBW2963007.1"/>
    <property type="molecule type" value="Genomic_DNA"/>
</dbReference>
<dbReference type="RefSeq" id="WP_219041291.1">
    <property type="nucleotide sequence ID" value="NZ_JAHWDF010000025.1"/>
</dbReference>
<sequence>MKKTNQYKLKLTQVKTVKPDDYQAKSLTVEVENHDEIFRIIDLVKEKNLFENENQSIEFALGLKLFTEVMLKNRTHELFTELSPEIKKFMKKLKNS</sequence>
<protein>
    <submittedName>
        <fullName evidence="1">DUF3861 domain-containing protein</fullName>
    </submittedName>
</protein>